<dbReference type="PANTHER" id="PTHR47934">
    <property type="entry name" value="PENTATRICOPEPTIDE REPEAT-CONTAINING PROTEIN PET309, MITOCHONDRIAL"/>
    <property type="match status" value="1"/>
</dbReference>
<gene>
    <name evidence="4" type="ORF">AXF42_Ash016299</name>
</gene>
<feature type="compositionally biased region" description="Basic and acidic residues" evidence="3">
    <location>
        <begin position="521"/>
        <end position="531"/>
    </location>
</feature>
<feature type="repeat" description="PPR" evidence="2">
    <location>
        <begin position="302"/>
        <end position="336"/>
    </location>
</feature>
<reference evidence="4 5" key="1">
    <citation type="journal article" date="2017" name="Nature">
        <title>The Apostasia genome and the evolution of orchids.</title>
        <authorList>
            <person name="Zhang G.Q."/>
            <person name="Liu K.W."/>
            <person name="Li Z."/>
            <person name="Lohaus R."/>
            <person name="Hsiao Y.Y."/>
            <person name="Niu S.C."/>
            <person name="Wang J.Y."/>
            <person name="Lin Y.C."/>
            <person name="Xu Q."/>
            <person name="Chen L.J."/>
            <person name="Yoshida K."/>
            <person name="Fujiwara S."/>
            <person name="Wang Z.W."/>
            <person name="Zhang Y.Q."/>
            <person name="Mitsuda N."/>
            <person name="Wang M."/>
            <person name="Liu G.H."/>
            <person name="Pecoraro L."/>
            <person name="Huang H.X."/>
            <person name="Xiao X.J."/>
            <person name="Lin M."/>
            <person name="Wu X.Y."/>
            <person name="Wu W.L."/>
            <person name="Chen Y.Y."/>
            <person name="Chang S.B."/>
            <person name="Sakamoto S."/>
            <person name="Ohme-Takagi M."/>
            <person name="Yagi M."/>
            <person name="Zeng S.J."/>
            <person name="Shen C.Y."/>
            <person name="Yeh C.M."/>
            <person name="Luo Y.B."/>
            <person name="Tsai W.C."/>
            <person name="Van de Peer Y."/>
            <person name="Liu Z.J."/>
        </authorList>
    </citation>
    <scope>NUCLEOTIDE SEQUENCE [LARGE SCALE GENOMIC DNA]</scope>
    <source>
        <strain evidence="5">cv. Shenzhen</strain>
        <tissue evidence="4">Stem</tissue>
    </source>
</reference>
<sequence length="542" mass="61429">MIETKFETMLHRFCASPSRKIMIIGAVFPSSLPLPHLLRHSTAFLLSTIAAASSTSANDTSLSVIVNDLCRILSDFRSPHHDLESALHPFSYSVSPDTAEQVLKRCCHLPCPAHRFFLWSSSLPGFLHTPTSPLVLLELLASARLFPLAWTLLSDFRAQFARLESFHLLFRAYARAALPADAVRAFRKMPDFGLDPSIDDLHHLIFALCHYGLVAPAQEFFDKTKTHFSVTPKSFTILMNGWASVRKAGEAQKLFDEMLQSGHRADLASYNSLMAALCKGGELDEAQKWFQEMQNSHGLEPDSASFAVFIRAYCDAKDFNSCIRVLDHMKRRNLTPNVFTYNAIIKLLCEKEKSNEAYELLDEMTSRGAKPDAWSYNAILALHSRLHEVNKAHRLLARMDRDSCSPNRHTYNMLLKMLIAIGRFDRAEEVWESMERRRFYPSASSYAVMIHGLCRKKGMIGEASRYFEMMLDEGIPPYLSTCELLRGELRRLGMAETIERLADRMRRSSSCTIQEMSSAMEGRRRTPDGARGRSNLLIDAEV</sequence>
<feature type="repeat" description="PPR" evidence="2">
    <location>
        <begin position="266"/>
        <end position="301"/>
    </location>
</feature>
<dbReference type="Proteomes" id="UP000236161">
    <property type="component" value="Unassembled WGS sequence"/>
</dbReference>
<evidence type="ECO:0000256" key="1">
    <source>
        <dbReference type="ARBA" id="ARBA00022737"/>
    </source>
</evidence>
<keyword evidence="5" id="KW-1185">Reference proteome</keyword>
<dbReference type="GO" id="GO:0008168">
    <property type="term" value="F:methyltransferase activity"/>
    <property type="evidence" value="ECO:0007669"/>
    <property type="project" value="UniProtKB-KW"/>
</dbReference>
<proteinExistence type="predicted"/>
<keyword evidence="4" id="KW-0489">Methyltransferase</keyword>
<keyword evidence="1" id="KW-0677">Repeat</keyword>
<evidence type="ECO:0000256" key="3">
    <source>
        <dbReference type="SAM" id="MobiDB-lite"/>
    </source>
</evidence>
<dbReference type="GO" id="GO:0032259">
    <property type="term" value="P:methylation"/>
    <property type="evidence" value="ECO:0007669"/>
    <property type="project" value="UniProtKB-KW"/>
</dbReference>
<feature type="repeat" description="PPR" evidence="2">
    <location>
        <begin position="372"/>
        <end position="406"/>
    </location>
</feature>
<dbReference type="Pfam" id="PF01535">
    <property type="entry name" value="PPR"/>
    <property type="match status" value="2"/>
</dbReference>
<dbReference type="GO" id="GO:0003729">
    <property type="term" value="F:mRNA binding"/>
    <property type="evidence" value="ECO:0007669"/>
    <property type="project" value="TreeGrafter"/>
</dbReference>
<evidence type="ECO:0000313" key="4">
    <source>
        <dbReference type="EMBL" id="PKA47953.1"/>
    </source>
</evidence>
<feature type="region of interest" description="Disordered" evidence="3">
    <location>
        <begin position="515"/>
        <end position="534"/>
    </location>
</feature>
<keyword evidence="4" id="KW-0808">Transferase</keyword>
<dbReference type="InterPro" id="IPR002885">
    <property type="entry name" value="PPR_rpt"/>
</dbReference>
<dbReference type="OrthoDB" id="185373at2759"/>
<dbReference type="Gene3D" id="1.25.40.10">
    <property type="entry name" value="Tetratricopeptide repeat domain"/>
    <property type="match status" value="3"/>
</dbReference>
<dbReference type="InterPro" id="IPR051114">
    <property type="entry name" value="Mito_RNA_Proc_CCM1"/>
</dbReference>
<dbReference type="SUPFAM" id="SSF81901">
    <property type="entry name" value="HCP-like"/>
    <property type="match status" value="1"/>
</dbReference>
<dbReference type="GO" id="GO:0005739">
    <property type="term" value="C:mitochondrion"/>
    <property type="evidence" value="ECO:0007669"/>
    <property type="project" value="TreeGrafter"/>
</dbReference>
<evidence type="ECO:0000313" key="5">
    <source>
        <dbReference type="Proteomes" id="UP000236161"/>
    </source>
</evidence>
<accession>A0A2H9ZXF3</accession>
<dbReference type="EC" id="2.1.1.204" evidence="4"/>
<dbReference type="GO" id="GO:0007005">
    <property type="term" value="P:mitochondrion organization"/>
    <property type="evidence" value="ECO:0007669"/>
    <property type="project" value="TreeGrafter"/>
</dbReference>
<organism evidence="4 5">
    <name type="scientific">Apostasia shenzhenica</name>
    <dbReference type="NCBI Taxonomy" id="1088818"/>
    <lineage>
        <taxon>Eukaryota</taxon>
        <taxon>Viridiplantae</taxon>
        <taxon>Streptophyta</taxon>
        <taxon>Embryophyta</taxon>
        <taxon>Tracheophyta</taxon>
        <taxon>Spermatophyta</taxon>
        <taxon>Magnoliopsida</taxon>
        <taxon>Liliopsida</taxon>
        <taxon>Asparagales</taxon>
        <taxon>Orchidaceae</taxon>
        <taxon>Apostasioideae</taxon>
        <taxon>Apostasia</taxon>
    </lineage>
</organism>
<dbReference type="AlphaFoldDB" id="A0A2H9ZXF3"/>
<dbReference type="EMBL" id="KZ453008">
    <property type="protein sequence ID" value="PKA47953.1"/>
    <property type="molecule type" value="Genomic_DNA"/>
</dbReference>
<evidence type="ECO:0000256" key="2">
    <source>
        <dbReference type="PROSITE-ProRule" id="PRU00708"/>
    </source>
</evidence>
<feature type="repeat" description="PPR" evidence="2">
    <location>
        <begin position="442"/>
        <end position="477"/>
    </location>
</feature>
<feature type="repeat" description="PPR" evidence="2">
    <location>
        <begin position="162"/>
        <end position="196"/>
    </location>
</feature>
<dbReference type="GO" id="GO:0006396">
    <property type="term" value="P:RNA processing"/>
    <property type="evidence" value="ECO:0007669"/>
    <property type="project" value="TreeGrafter"/>
</dbReference>
<dbReference type="InterPro" id="IPR011990">
    <property type="entry name" value="TPR-like_helical_dom_sf"/>
</dbReference>
<name>A0A2H9ZXF3_9ASPA</name>
<dbReference type="Pfam" id="PF13041">
    <property type="entry name" value="PPR_2"/>
    <property type="match status" value="3"/>
</dbReference>
<protein>
    <submittedName>
        <fullName evidence="4">Pentatricopeptide repeat-containing protein</fullName>
        <ecNumber evidence="4">2.1.1.204</ecNumber>
    </submittedName>
</protein>
<dbReference type="PANTHER" id="PTHR47934:SF28">
    <property type="entry name" value="OS04G0488500 PROTEIN"/>
    <property type="match status" value="1"/>
</dbReference>
<feature type="repeat" description="PPR" evidence="2">
    <location>
        <begin position="337"/>
        <end position="371"/>
    </location>
</feature>
<dbReference type="NCBIfam" id="TIGR00756">
    <property type="entry name" value="PPR"/>
    <property type="match status" value="6"/>
</dbReference>
<feature type="repeat" description="PPR" evidence="2">
    <location>
        <begin position="231"/>
        <end position="265"/>
    </location>
</feature>
<dbReference type="PROSITE" id="PS51375">
    <property type="entry name" value="PPR"/>
    <property type="match status" value="8"/>
</dbReference>
<feature type="repeat" description="PPR" evidence="2">
    <location>
        <begin position="407"/>
        <end position="441"/>
    </location>
</feature>